<organism evidence="2 3">
    <name type="scientific">Polarella glacialis</name>
    <name type="common">Dinoflagellate</name>
    <dbReference type="NCBI Taxonomy" id="89957"/>
    <lineage>
        <taxon>Eukaryota</taxon>
        <taxon>Sar</taxon>
        <taxon>Alveolata</taxon>
        <taxon>Dinophyceae</taxon>
        <taxon>Suessiales</taxon>
        <taxon>Suessiaceae</taxon>
        <taxon>Polarella</taxon>
    </lineage>
</organism>
<accession>A0A813HSK4</accession>
<sequence>MEQLSGSSLIDAMEEWLSSEDFDRSWKECYERSCKGATGRSDRNISESVLFQTASLVHSHLPFGVLESMIPQPDKEFVQGSLEAVGAEDSRKAGFKDLEHFEAALVVVYTHLAHCADMLEQEMPGMADAVASGKIDPRA</sequence>
<proteinExistence type="predicted"/>
<evidence type="ECO:0000313" key="3">
    <source>
        <dbReference type="Proteomes" id="UP000654075"/>
    </source>
</evidence>
<reference evidence="2" key="1">
    <citation type="submission" date="2021-02" db="EMBL/GenBank/DDBJ databases">
        <authorList>
            <person name="Dougan E. K."/>
            <person name="Rhodes N."/>
            <person name="Thang M."/>
            <person name="Chan C."/>
        </authorList>
    </citation>
    <scope>NUCLEOTIDE SEQUENCE</scope>
</reference>
<evidence type="ECO:0000313" key="2">
    <source>
        <dbReference type="EMBL" id="CAE8641138.1"/>
    </source>
</evidence>
<dbReference type="AlphaFoldDB" id="A0A813HSK4"/>
<name>A0A813HSK4_POLGL</name>
<dbReference type="EMBL" id="CAJNNV010032825">
    <property type="protein sequence ID" value="CAE8641138.1"/>
    <property type="molecule type" value="Genomic_DNA"/>
</dbReference>
<gene>
    <name evidence="1" type="ORF">PGLA1383_LOCUS45472</name>
    <name evidence="2" type="ORF">PGLA1383_LOCUS55858</name>
</gene>
<evidence type="ECO:0000313" key="1">
    <source>
        <dbReference type="EMBL" id="CAE8628873.1"/>
    </source>
</evidence>
<dbReference type="OrthoDB" id="418404at2759"/>
<dbReference type="EMBL" id="CAJNNV010029522">
    <property type="protein sequence ID" value="CAE8628873.1"/>
    <property type="molecule type" value="Genomic_DNA"/>
</dbReference>
<protein>
    <submittedName>
        <fullName evidence="2">Uncharacterized protein</fullName>
    </submittedName>
</protein>
<comment type="caution">
    <text evidence="2">The sequence shown here is derived from an EMBL/GenBank/DDBJ whole genome shotgun (WGS) entry which is preliminary data.</text>
</comment>
<dbReference type="Proteomes" id="UP000654075">
    <property type="component" value="Unassembled WGS sequence"/>
</dbReference>
<keyword evidence="3" id="KW-1185">Reference proteome</keyword>